<dbReference type="RefSeq" id="WP_154728144.1">
    <property type="nucleotide sequence ID" value="NZ_SZYE01000008.1"/>
</dbReference>
<organism evidence="3 4">
    <name type="scientific">Cellulomonas hominis</name>
    <dbReference type="NCBI Taxonomy" id="156981"/>
    <lineage>
        <taxon>Bacteria</taxon>
        <taxon>Bacillati</taxon>
        <taxon>Actinomycetota</taxon>
        <taxon>Actinomycetes</taxon>
        <taxon>Micrococcales</taxon>
        <taxon>Cellulomonadaceae</taxon>
        <taxon>Cellulomonas</taxon>
    </lineage>
</organism>
<sequence length="109" mass="10897">MRRSAAAAALAALVPLLAACGPDPGEADFRAAYDELVLDSPGFPDAGTALDAGRAGCQVLARDNSADAVDAATRAVADRLDADPFLSTLVVALAAQTLCPDDAPDGFPG</sequence>
<dbReference type="EMBL" id="SZYE01000008">
    <property type="protein sequence ID" value="TKR27046.1"/>
    <property type="molecule type" value="Genomic_DNA"/>
</dbReference>
<dbReference type="InterPro" id="IPR007969">
    <property type="entry name" value="DUF732"/>
</dbReference>
<dbReference type="Pfam" id="PF05305">
    <property type="entry name" value="DUF732"/>
    <property type="match status" value="1"/>
</dbReference>
<gene>
    <name evidence="3" type="ORF">FA014_02580</name>
</gene>
<comment type="caution">
    <text evidence="3">The sequence shown here is derived from an EMBL/GenBank/DDBJ whole genome shotgun (WGS) entry which is preliminary data.</text>
</comment>
<keyword evidence="1" id="KW-0732">Signal</keyword>
<evidence type="ECO:0000259" key="2">
    <source>
        <dbReference type="Pfam" id="PF05305"/>
    </source>
</evidence>
<evidence type="ECO:0000313" key="3">
    <source>
        <dbReference type="EMBL" id="TKR27046.1"/>
    </source>
</evidence>
<accession>A0A7Z8NQJ4</accession>
<protein>
    <submittedName>
        <fullName evidence="3">DUF732 domain-containing protein</fullName>
    </submittedName>
</protein>
<dbReference type="Proteomes" id="UP000308121">
    <property type="component" value="Unassembled WGS sequence"/>
</dbReference>
<feature type="chain" id="PRO_5039520751" evidence="1">
    <location>
        <begin position="19"/>
        <end position="109"/>
    </location>
</feature>
<name>A0A7Z8NQJ4_9CELL</name>
<dbReference type="PROSITE" id="PS51257">
    <property type="entry name" value="PROKAR_LIPOPROTEIN"/>
    <property type="match status" value="1"/>
</dbReference>
<evidence type="ECO:0000313" key="4">
    <source>
        <dbReference type="Proteomes" id="UP000308121"/>
    </source>
</evidence>
<dbReference type="AlphaFoldDB" id="A0A7Z8NQJ4"/>
<proteinExistence type="predicted"/>
<feature type="domain" description="DUF732" evidence="2">
    <location>
        <begin position="38"/>
        <end position="101"/>
    </location>
</feature>
<evidence type="ECO:0000256" key="1">
    <source>
        <dbReference type="SAM" id="SignalP"/>
    </source>
</evidence>
<feature type="signal peptide" evidence="1">
    <location>
        <begin position="1"/>
        <end position="18"/>
    </location>
</feature>
<reference evidence="3 4" key="1">
    <citation type="submission" date="2019-05" db="EMBL/GenBank/DDBJ databases">
        <title>Genome sequence of Cellulomonas hominis strain CS1.</title>
        <authorList>
            <person name="Belmont J."/>
            <person name="Maclea K.S."/>
        </authorList>
    </citation>
    <scope>NUCLEOTIDE SEQUENCE [LARGE SCALE GENOMIC DNA]</scope>
    <source>
        <strain evidence="3 4">CS1</strain>
    </source>
</reference>